<evidence type="ECO:0000256" key="6">
    <source>
        <dbReference type="ARBA" id="ARBA00023157"/>
    </source>
</evidence>
<keyword evidence="3 8" id="KW-0999">Mitochondrion inner membrane</keyword>
<comment type="subunit">
    <text evidence="8">Heterohexamer.</text>
</comment>
<name>A0ABR3VQK5_HUMIN</name>
<evidence type="ECO:0000256" key="3">
    <source>
        <dbReference type="ARBA" id="ARBA00022792"/>
    </source>
</evidence>
<dbReference type="InterPro" id="IPR035427">
    <property type="entry name" value="Tim10-like_dom_sf"/>
</dbReference>
<keyword evidence="5 8" id="KW-0811">Translocation</keyword>
<feature type="region of interest" description="Disordered" evidence="9">
    <location>
        <begin position="53"/>
        <end position="77"/>
    </location>
</feature>
<proteinExistence type="inferred from homology"/>
<evidence type="ECO:0000256" key="9">
    <source>
        <dbReference type="SAM" id="MobiDB-lite"/>
    </source>
</evidence>
<evidence type="ECO:0000256" key="4">
    <source>
        <dbReference type="ARBA" id="ARBA00022927"/>
    </source>
</evidence>
<keyword evidence="6 8" id="KW-1015">Disulfide bond</keyword>
<feature type="compositionally biased region" description="Low complexity" evidence="9">
    <location>
        <begin position="59"/>
        <end position="77"/>
    </location>
</feature>
<keyword evidence="8" id="KW-0813">Transport</keyword>
<dbReference type="EMBL" id="JAZGSY010000005">
    <property type="protein sequence ID" value="KAL1844042.1"/>
    <property type="molecule type" value="Genomic_DNA"/>
</dbReference>
<sequence length="122" mass="13250">MSNSNLTDADLAKLNDKDKAEIAQFLAHEQQRGRVQSQTHALTSLCWKKCIAPSAPHASSSSSSSTSSSTTSGIRGFFGGSRSTVSNDLDSTEKQCLANCVDRFMDANYATMQHLKTLQNQF</sequence>
<evidence type="ECO:0000259" key="10">
    <source>
        <dbReference type="Pfam" id="PF02953"/>
    </source>
</evidence>
<evidence type="ECO:0000256" key="5">
    <source>
        <dbReference type="ARBA" id="ARBA00023010"/>
    </source>
</evidence>
<keyword evidence="12" id="KW-1185">Reference proteome</keyword>
<evidence type="ECO:0000256" key="7">
    <source>
        <dbReference type="ARBA" id="ARBA00023186"/>
    </source>
</evidence>
<feature type="domain" description="Tim10-like" evidence="10">
    <location>
        <begin position="24"/>
        <end position="64"/>
    </location>
</feature>
<comment type="subcellular location">
    <subcellularLocation>
        <location evidence="1 8">Mitochondrion inner membrane</location>
        <topology evidence="1 8">Peripheral membrane protein</topology>
        <orientation evidence="1 8">Intermembrane side</orientation>
    </subcellularLocation>
</comment>
<dbReference type="InterPro" id="IPR004217">
    <property type="entry name" value="Tim10-like"/>
</dbReference>
<keyword evidence="7 8" id="KW-0143">Chaperone</keyword>
<accession>A0ABR3VQK5</accession>
<keyword evidence="4 8" id="KW-0653">Protein transport</keyword>
<reference evidence="11 12" key="1">
    <citation type="journal article" date="2024" name="Commun. Biol.">
        <title>Comparative genomic analysis of thermophilic fungi reveals convergent evolutionary adaptations and gene losses.</title>
        <authorList>
            <person name="Steindorff A.S."/>
            <person name="Aguilar-Pontes M.V."/>
            <person name="Robinson A.J."/>
            <person name="Andreopoulos B."/>
            <person name="LaButti K."/>
            <person name="Kuo A."/>
            <person name="Mondo S."/>
            <person name="Riley R."/>
            <person name="Otillar R."/>
            <person name="Haridas S."/>
            <person name="Lipzen A."/>
            <person name="Grimwood J."/>
            <person name="Schmutz J."/>
            <person name="Clum A."/>
            <person name="Reid I.D."/>
            <person name="Moisan M.C."/>
            <person name="Butler G."/>
            <person name="Nguyen T.T.M."/>
            <person name="Dewar K."/>
            <person name="Conant G."/>
            <person name="Drula E."/>
            <person name="Henrissat B."/>
            <person name="Hansel C."/>
            <person name="Singer S."/>
            <person name="Hutchinson M.I."/>
            <person name="de Vries R.P."/>
            <person name="Natvig D.O."/>
            <person name="Powell A.J."/>
            <person name="Tsang A."/>
            <person name="Grigoriev I.V."/>
        </authorList>
    </citation>
    <scope>NUCLEOTIDE SEQUENCE [LARGE SCALE GENOMIC DNA]</scope>
    <source>
        <strain evidence="11 12">CBS 620.91</strain>
    </source>
</reference>
<keyword evidence="3 8" id="KW-0472">Membrane</keyword>
<dbReference type="SUPFAM" id="SSF144122">
    <property type="entry name" value="Tim10-like"/>
    <property type="match status" value="1"/>
</dbReference>
<comment type="caution">
    <text evidence="11">The sequence shown here is derived from an EMBL/GenBank/DDBJ whole genome shotgun (WGS) entry which is preliminary data.</text>
</comment>
<protein>
    <recommendedName>
        <fullName evidence="8">Mitochondrial import inner membrane translocase subunit</fullName>
    </recommendedName>
</protein>
<comment type="function">
    <text evidence="8">Mitochondrial intermembrane chaperone that participates in the import and insertion of some multi-pass transmembrane proteins into the mitochondrial inner membrane. Also required for the transfer of beta-barrel precursors from the TOM complex to the sorting and assembly machinery (SAM complex) of the outer membrane. Acts as a chaperone-like protein that protects the hydrophobic precursors from aggregation and guide them through the mitochondrial intermembrane space.</text>
</comment>
<evidence type="ECO:0000256" key="1">
    <source>
        <dbReference type="ARBA" id="ARBA00004137"/>
    </source>
</evidence>
<dbReference type="Gene3D" id="1.10.287.810">
    <property type="entry name" value="Mitochondrial import inner membrane translocase subunit tim13 like domains"/>
    <property type="match status" value="1"/>
</dbReference>
<organism evidence="11 12">
    <name type="scientific">Humicola insolens</name>
    <name type="common">Soft-rot fungus</name>
    <dbReference type="NCBI Taxonomy" id="85995"/>
    <lineage>
        <taxon>Eukaryota</taxon>
        <taxon>Fungi</taxon>
        <taxon>Dikarya</taxon>
        <taxon>Ascomycota</taxon>
        <taxon>Pezizomycotina</taxon>
        <taxon>Sordariomycetes</taxon>
        <taxon>Sordariomycetidae</taxon>
        <taxon>Sordariales</taxon>
        <taxon>Chaetomiaceae</taxon>
        <taxon>Mycothermus</taxon>
    </lineage>
</organism>
<dbReference type="Proteomes" id="UP001583172">
    <property type="component" value="Unassembled WGS sequence"/>
</dbReference>
<keyword evidence="8" id="KW-0496">Mitochondrion</keyword>
<feature type="domain" description="Tim10-like" evidence="10">
    <location>
        <begin position="85"/>
        <end position="116"/>
    </location>
</feature>
<dbReference type="Pfam" id="PF02953">
    <property type="entry name" value="zf-Tim10_DDP"/>
    <property type="match status" value="2"/>
</dbReference>
<comment type="domain">
    <text evidence="8">The twin CX3C motif contains 4 conserved Cys residues that form 2 disulfide bonds in the mitochondrial intermembrane space.</text>
</comment>
<gene>
    <name evidence="11" type="ORF">VTJ49DRAFT_5793</name>
</gene>
<evidence type="ECO:0000256" key="2">
    <source>
        <dbReference type="ARBA" id="ARBA00006720"/>
    </source>
</evidence>
<evidence type="ECO:0000313" key="11">
    <source>
        <dbReference type="EMBL" id="KAL1844042.1"/>
    </source>
</evidence>
<evidence type="ECO:0000256" key="8">
    <source>
        <dbReference type="RuleBase" id="RU367043"/>
    </source>
</evidence>
<evidence type="ECO:0000313" key="12">
    <source>
        <dbReference type="Proteomes" id="UP001583172"/>
    </source>
</evidence>
<comment type="similarity">
    <text evidence="2 8">Belongs to the small Tim family.</text>
</comment>